<dbReference type="PROSITE" id="PS50987">
    <property type="entry name" value="HTH_ARSR_2"/>
    <property type="match status" value="1"/>
</dbReference>
<keyword evidence="1" id="KW-0805">Transcription regulation</keyword>
<keyword evidence="2" id="KW-0238">DNA-binding</keyword>
<protein>
    <submittedName>
        <fullName evidence="5">ArsR family transcriptional regulator</fullName>
    </submittedName>
</protein>
<dbReference type="PRINTS" id="PR00778">
    <property type="entry name" value="HTHARSR"/>
</dbReference>
<keyword evidence="3" id="KW-0804">Transcription</keyword>
<dbReference type="GO" id="GO:0003677">
    <property type="term" value="F:DNA binding"/>
    <property type="evidence" value="ECO:0007669"/>
    <property type="project" value="UniProtKB-KW"/>
</dbReference>
<evidence type="ECO:0000259" key="4">
    <source>
        <dbReference type="PROSITE" id="PS50987"/>
    </source>
</evidence>
<dbReference type="NCBIfam" id="NF033788">
    <property type="entry name" value="HTH_metalloreg"/>
    <property type="match status" value="1"/>
</dbReference>
<keyword evidence="6" id="KW-1185">Reference proteome</keyword>
<dbReference type="GO" id="GO:0003700">
    <property type="term" value="F:DNA-binding transcription factor activity"/>
    <property type="evidence" value="ECO:0007669"/>
    <property type="project" value="InterPro"/>
</dbReference>
<dbReference type="InterPro" id="IPR011991">
    <property type="entry name" value="ArsR-like_HTH"/>
</dbReference>
<accession>A0A4P6K600</accession>
<evidence type="ECO:0000256" key="3">
    <source>
        <dbReference type="ARBA" id="ARBA00023163"/>
    </source>
</evidence>
<name>A0A4P6K600_KTERU</name>
<dbReference type="InterPro" id="IPR051081">
    <property type="entry name" value="HTH_MetalResp_TranReg"/>
</dbReference>
<dbReference type="KEGG" id="kbs:EPA93_34295"/>
<sequence>MLANRLKALADPTRMQIVMLLAERPGNVCVCDITNSFDLDQSTISHHLRLLREAGIIDAVRHGVWAYYFLLPGALEPLIQLFTRLEQREQ</sequence>
<dbReference type="OrthoDB" id="9798835at2"/>
<dbReference type="SMART" id="SM00418">
    <property type="entry name" value="HTH_ARSR"/>
    <property type="match status" value="1"/>
</dbReference>
<dbReference type="PANTHER" id="PTHR33154">
    <property type="entry name" value="TRANSCRIPTIONAL REGULATOR, ARSR FAMILY"/>
    <property type="match status" value="1"/>
</dbReference>
<reference evidence="5 6" key="1">
    <citation type="submission" date="2019-01" db="EMBL/GenBank/DDBJ databases">
        <title>Ktedonosporobacter rubrisoli SCAWS-G2.</title>
        <authorList>
            <person name="Huang Y."/>
            <person name="Yan B."/>
        </authorList>
    </citation>
    <scope>NUCLEOTIDE SEQUENCE [LARGE SCALE GENOMIC DNA]</scope>
    <source>
        <strain evidence="5 6">SCAWS-G2</strain>
    </source>
</reference>
<dbReference type="InterPro" id="IPR036388">
    <property type="entry name" value="WH-like_DNA-bd_sf"/>
</dbReference>
<evidence type="ECO:0000313" key="6">
    <source>
        <dbReference type="Proteomes" id="UP000290365"/>
    </source>
</evidence>
<dbReference type="PANTHER" id="PTHR33154:SF18">
    <property type="entry name" value="ARSENICAL RESISTANCE OPERON REPRESSOR"/>
    <property type="match status" value="1"/>
</dbReference>
<dbReference type="Proteomes" id="UP000290365">
    <property type="component" value="Chromosome"/>
</dbReference>
<proteinExistence type="predicted"/>
<dbReference type="EMBL" id="CP035758">
    <property type="protein sequence ID" value="QBD83674.1"/>
    <property type="molecule type" value="Genomic_DNA"/>
</dbReference>
<dbReference type="CDD" id="cd00090">
    <property type="entry name" value="HTH_ARSR"/>
    <property type="match status" value="1"/>
</dbReference>
<evidence type="ECO:0000256" key="1">
    <source>
        <dbReference type="ARBA" id="ARBA00023015"/>
    </source>
</evidence>
<organism evidence="5 6">
    <name type="scientific">Ktedonosporobacter rubrisoli</name>
    <dbReference type="NCBI Taxonomy" id="2509675"/>
    <lineage>
        <taxon>Bacteria</taxon>
        <taxon>Bacillati</taxon>
        <taxon>Chloroflexota</taxon>
        <taxon>Ktedonobacteria</taxon>
        <taxon>Ktedonobacterales</taxon>
        <taxon>Ktedonosporobacteraceae</taxon>
        <taxon>Ktedonosporobacter</taxon>
    </lineage>
</organism>
<feature type="domain" description="HTH arsR-type" evidence="4">
    <location>
        <begin position="1"/>
        <end position="90"/>
    </location>
</feature>
<gene>
    <name evidence="5" type="ORF">EPA93_34295</name>
</gene>
<dbReference type="AlphaFoldDB" id="A0A4P6K600"/>
<dbReference type="Pfam" id="PF01022">
    <property type="entry name" value="HTH_5"/>
    <property type="match status" value="1"/>
</dbReference>
<dbReference type="SUPFAM" id="SSF46785">
    <property type="entry name" value="Winged helix' DNA-binding domain"/>
    <property type="match status" value="1"/>
</dbReference>
<evidence type="ECO:0000256" key="2">
    <source>
        <dbReference type="ARBA" id="ARBA00023125"/>
    </source>
</evidence>
<evidence type="ECO:0000313" key="5">
    <source>
        <dbReference type="EMBL" id="QBD83674.1"/>
    </source>
</evidence>
<dbReference type="InterPro" id="IPR001845">
    <property type="entry name" value="HTH_ArsR_DNA-bd_dom"/>
</dbReference>
<dbReference type="Gene3D" id="1.10.10.10">
    <property type="entry name" value="Winged helix-like DNA-binding domain superfamily/Winged helix DNA-binding domain"/>
    <property type="match status" value="1"/>
</dbReference>
<dbReference type="InterPro" id="IPR036390">
    <property type="entry name" value="WH_DNA-bd_sf"/>
</dbReference>